<dbReference type="EMBL" id="JANEYF010000769">
    <property type="protein sequence ID" value="KAJ8968065.1"/>
    <property type="molecule type" value="Genomic_DNA"/>
</dbReference>
<reference evidence="2" key="1">
    <citation type="journal article" date="2023" name="Insect Mol. Biol.">
        <title>Genome sequencing provides insights into the evolution of gene families encoding plant cell wall-degrading enzymes in longhorned beetles.</title>
        <authorList>
            <person name="Shin N.R."/>
            <person name="Okamura Y."/>
            <person name="Kirsch R."/>
            <person name="Pauchet Y."/>
        </authorList>
    </citation>
    <scope>NUCLEOTIDE SEQUENCE</scope>
    <source>
        <strain evidence="2">RBIC_L_NR</strain>
    </source>
</reference>
<name>A0AAV8ZR72_9CUCU</name>
<dbReference type="InterPro" id="IPR001810">
    <property type="entry name" value="F-box_dom"/>
</dbReference>
<evidence type="ECO:0000313" key="3">
    <source>
        <dbReference type="Proteomes" id="UP001162156"/>
    </source>
</evidence>
<dbReference type="AlphaFoldDB" id="A0AAV8ZR72"/>
<feature type="domain" description="F-box" evidence="1">
    <location>
        <begin position="10"/>
        <end position="56"/>
    </location>
</feature>
<dbReference type="SUPFAM" id="SSF81383">
    <property type="entry name" value="F-box domain"/>
    <property type="match status" value="2"/>
</dbReference>
<sequence>MFSILPFALSFQLGILPVEMWSTIFRFLDTKSLLAAARSHKLWLSICRGDPVLRQRLHSALKEEKNYFHNVNVNPKISTRVSREFLPRKYGINVQKSVSNRGDYIPAHYEERPLFGTIEKHSFNKRNNKLYKKRRFSPYLPVEMWSTIFRFLDTKSLLAAARSHKLWLSICRGDPVLRQRLRFALKEEKNYFHNVIVNPKISTRVSRESPPRKYRINVQKSVSNRGDYIPVHYEERPLFSTIEKHSFTKRNNKLYNKRRFCPYLGDTSCGDVVYHFSSLLAAARSHKLWLSVCRGDPVLRKRLHSALKEEKNYFHNVIVNPRISTRVSREFPPRKYGINVQKSVYNRGDYIPAHYEERPLFSTIEKHNFNKRNNKLYNKRRFSPYRL</sequence>
<dbReference type="Pfam" id="PF12937">
    <property type="entry name" value="F-box-like"/>
    <property type="match status" value="2"/>
</dbReference>
<dbReference type="PROSITE" id="PS50181">
    <property type="entry name" value="FBOX"/>
    <property type="match status" value="1"/>
</dbReference>
<gene>
    <name evidence="2" type="ORF">NQ314_002504</name>
</gene>
<dbReference type="Proteomes" id="UP001162156">
    <property type="component" value="Unassembled WGS sequence"/>
</dbReference>
<dbReference type="SMART" id="SM00256">
    <property type="entry name" value="FBOX"/>
    <property type="match status" value="2"/>
</dbReference>
<organism evidence="2 3">
    <name type="scientific">Rhamnusium bicolor</name>
    <dbReference type="NCBI Taxonomy" id="1586634"/>
    <lineage>
        <taxon>Eukaryota</taxon>
        <taxon>Metazoa</taxon>
        <taxon>Ecdysozoa</taxon>
        <taxon>Arthropoda</taxon>
        <taxon>Hexapoda</taxon>
        <taxon>Insecta</taxon>
        <taxon>Pterygota</taxon>
        <taxon>Neoptera</taxon>
        <taxon>Endopterygota</taxon>
        <taxon>Coleoptera</taxon>
        <taxon>Polyphaga</taxon>
        <taxon>Cucujiformia</taxon>
        <taxon>Chrysomeloidea</taxon>
        <taxon>Cerambycidae</taxon>
        <taxon>Lepturinae</taxon>
        <taxon>Rhagiini</taxon>
        <taxon>Rhamnusium</taxon>
    </lineage>
</organism>
<keyword evidence="3" id="KW-1185">Reference proteome</keyword>
<dbReference type="InterPro" id="IPR036047">
    <property type="entry name" value="F-box-like_dom_sf"/>
</dbReference>
<proteinExistence type="predicted"/>
<protein>
    <recommendedName>
        <fullName evidence="1">F-box domain-containing protein</fullName>
    </recommendedName>
</protein>
<accession>A0AAV8ZR72</accession>
<dbReference type="Gene3D" id="1.20.1280.50">
    <property type="match status" value="2"/>
</dbReference>
<comment type="caution">
    <text evidence="2">The sequence shown here is derived from an EMBL/GenBank/DDBJ whole genome shotgun (WGS) entry which is preliminary data.</text>
</comment>
<evidence type="ECO:0000259" key="1">
    <source>
        <dbReference type="PROSITE" id="PS50181"/>
    </source>
</evidence>
<evidence type="ECO:0000313" key="2">
    <source>
        <dbReference type="EMBL" id="KAJ8968065.1"/>
    </source>
</evidence>